<dbReference type="FunFam" id="4.10.1110.10:FF:000001">
    <property type="entry name" value="Zinc finger AN1-type containing 6"/>
    <property type="match status" value="1"/>
</dbReference>
<evidence type="ECO:0000256" key="12">
    <source>
        <dbReference type="SAM" id="MobiDB-lite"/>
    </source>
</evidence>
<evidence type="ECO:0000256" key="7">
    <source>
        <dbReference type="ARBA" id="ARBA00023054"/>
    </source>
</evidence>
<dbReference type="InterPro" id="IPR044823">
    <property type="entry name" value="ASIL1/2-like"/>
</dbReference>
<dbReference type="PANTHER" id="PTHR31307">
    <property type="entry name" value="TRIHELIX TRANSCRIPTION FACTOR ASIL2"/>
    <property type="match status" value="1"/>
</dbReference>
<keyword evidence="5" id="KW-0862">Zinc</keyword>
<dbReference type="AlphaFoldDB" id="A0A9Q1QWR9"/>
<evidence type="ECO:0000256" key="6">
    <source>
        <dbReference type="ARBA" id="ARBA00023015"/>
    </source>
</evidence>
<dbReference type="InterPro" id="IPR000058">
    <property type="entry name" value="Znf_AN1"/>
</dbReference>
<dbReference type="InterPro" id="IPR035896">
    <property type="entry name" value="AN1-like_Znf"/>
</dbReference>
<dbReference type="SMART" id="SM00154">
    <property type="entry name" value="ZnF_AN1"/>
    <property type="match status" value="1"/>
</dbReference>
<accession>A0A9Q1QWR9</accession>
<dbReference type="InterPro" id="IPR002653">
    <property type="entry name" value="Znf_A20"/>
</dbReference>
<dbReference type="GO" id="GO:0008270">
    <property type="term" value="F:zinc ion binding"/>
    <property type="evidence" value="ECO:0007669"/>
    <property type="project" value="UniProtKB-KW"/>
</dbReference>
<dbReference type="Pfam" id="PF01754">
    <property type="entry name" value="zf-A20"/>
    <property type="match status" value="1"/>
</dbReference>
<keyword evidence="8" id="KW-0238">DNA-binding</keyword>
<evidence type="ECO:0000256" key="4">
    <source>
        <dbReference type="ARBA" id="ARBA00022771"/>
    </source>
</evidence>
<comment type="function">
    <text evidence="1">May be involved in environmental stress response.</text>
</comment>
<evidence type="ECO:0000256" key="9">
    <source>
        <dbReference type="ARBA" id="ARBA00023163"/>
    </source>
</evidence>
<dbReference type="SUPFAM" id="SSF57716">
    <property type="entry name" value="Glucocorticoid receptor-like (DNA-binding domain)"/>
    <property type="match status" value="1"/>
</dbReference>
<keyword evidence="9" id="KW-0804">Transcription</keyword>
<reference evidence="16" key="1">
    <citation type="journal article" date="2023" name="Proc. Natl. Acad. Sci. U.S.A.">
        <title>Genomic and structural basis for evolution of tropane alkaloid biosynthesis.</title>
        <authorList>
            <person name="Wanga Y.-J."/>
            <person name="Taina T."/>
            <person name="Yua J.-Y."/>
            <person name="Lia J."/>
            <person name="Xua B."/>
            <person name="Chenc J."/>
            <person name="D'Auriad J.C."/>
            <person name="Huanga J.-P."/>
            <person name="Huanga S.-X."/>
        </authorList>
    </citation>
    <scope>NUCLEOTIDE SEQUENCE [LARGE SCALE GENOMIC DNA]</scope>
    <source>
        <strain evidence="16">cv. KIB-2019</strain>
    </source>
</reference>
<name>A0A9Q1QWR9_9SOLA</name>
<dbReference type="PROSITE" id="PS51039">
    <property type="entry name" value="ZF_AN1"/>
    <property type="match status" value="1"/>
</dbReference>
<evidence type="ECO:0000256" key="2">
    <source>
        <dbReference type="ARBA" id="ARBA00004123"/>
    </source>
</evidence>
<keyword evidence="16" id="KW-1185">Reference proteome</keyword>
<protein>
    <submittedName>
        <fullName evidence="15">Uncharacterized protein</fullName>
    </submittedName>
</protein>
<dbReference type="EMBL" id="JAJAGQ010000020">
    <property type="protein sequence ID" value="KAJ8532161.1"/>
    <property type="molecule type" value="Genomic_DNA"/>
</dbReference>
<keyword evidence="10" id="KW-0539">Nucleus</keyword>
<evidence type="ECO:0000256" key="8">
    <source>
        <dbReference type="ARBA" id="ARBA00023125"/>
    </source>
</evidence>
<evidence type="ECO:0000256" key="11">
    <source>
        <dbReference type="PROSITE-ProRule" id="PRU00449"/>
    </source>
</evidence>
<feature type="domain" description="AN1-type" evidence="14">
    <location>
        <begin position="380"/>
        <end position="426"/>
    </location>
</feature>
<dbReference type="GO" id="GO:0000976">
    <property type="term" value="F:transcription cis-regulatory region binding"/>
    <property type="evidence" value="ECO:0007669"/>
    <property type="project" value="TreeGrafter"/>
</dbReference>
<keyword evidence="7" id="KW-0175">Coiled coil</keyword>
<keyword evidence="3" id="KW-0479">Metal-binding</keyword>
<dbReference type="PANTHER" id="PTHR31307:SF50">
    <property type="entry name" value="SEQUENCE-SPECIFIC DNA BINDING TRANSCRIPTION FACTOR"/>
    <property type="match status" value="1"/>
</dbReference>
<sequence length="446" mass="50111">MSDNNSPSPSPSPSPTPTDNKQLALPPPPTLTPAPVSARTPVFPSREDCWSEAATHTLIEAWGSKYVELNRGNLRHQHWEEVANAVNALHGHTKKQYRTDIQCKNRIDTLKKKYKIERAKVSQSNGRYVSTWPFFSSLSALIGVNFKVSPSPSPPAIFTPHRITPPPPVMSALQWRTPKPETPLQWRTPPPLPLPPPMYGVPVGLRSKRDYTVSRRNFSAMAAAAFDDSGEEEESETSSLAAMAIADRKRKRSGGGLVEGYKMLAEAIGRFSEIYERVEKAKQRQMVELEKQRMQFAKDLEIQRMKLIMESQVHLEKLKHSKTQFRRWGCGFFGSPSNHNLCSQCYKAFLKEEEEAKNATAALSSLTIDDSDTTDNIGSTMKKQRCMICKKKVGLIGFSCRCGGAFCRVHRYPEEHACTFDFKSAGRVTLAKENPLCRADKLETRI</sequence>
<organism evidence="15 16">
    <name type="scientific">Anisodus acutangulus</name>
    <dbReference type="NCBI Taxonomy" id="402998"/>
    <lineage>
        <taxon>Eukaryota</taxon>
        <taxon>Viridiplantae</taxon>
        <taxon>Streptophyta</taxon>
        <taxon>Embryophyta</taxon>
        <taxon>Tracheophyta</taxon>
        <taxon>Spermatophyta</taxon>
        <taxon>Magnoliopsida</taxon>
        <taxon>eudicotyledons</taxon>
        <taxon>Gunneridae</taxon>
        <taxon>Pentapetalae</taxon>
        <taxon>asterids</taxon>
        <taxon>lamiids</taxon>
        <taxon>Solanales</taxon>
        <taxon>Solanaceae</taxon>
        <taxon>Solanoideae</taxon>
        <taxon>Hyoscyameae</taxon>
        <taxon>Anisodus</taxon>
    </lineage>
</organism>
<evidence type="ECO:0000256" key="10">
    <source>
        <dbReference type="ARBA" id="ARBA00023242"/>
    </source>
</evidence>
<feature type="domain" description="A20-type" evidence="13">
    <location>
        <begin position="319"/>
        <end position="354"/>
    </location>
</feature>
<dbReference type="InterPro" id="IPR044822">
    <property type="entry name" value="Myb_DNA-bind_4"/>
</dbReference>
<gene>
    <name evidence="15" type="ORF">K7X08_012084</name>
</gene>
<evidence type="ECO:0000256" key="1">
    <source>
        <dbReference type="ARBA" id="ARBA00003732"/>
    </source>
</evidence>
<evidence type="ECO:0000259" key="13">
    <source>
        <dbReference type="PROSITE" id="PS51036"/>
    </source>
</evidence>
<dbReference type="OrthoDB" id="2019351at2759"/>
<evidence type="ECO:0000259" key="14">
    <source>
        <dbReference type="PROSITE" id="PS51039"/>
    </source>
</evidence>
<evidence type="ECO:0000256" key="3">
    <source>
        <dbReference type="ARBA" id="ARBA00022723"/>
    </source>
</evidence>
<proteinExistence type="predicted"/>
<dbReference type="Gene3D" id="1.20.5.4770">
    <property type="match status" value="1"/>
</dbReference>
<dbReference type="Pfam" id="PF01428">
    <property type="entry name" value="zf-AN1"/>
    <property type="match status" value="1"/>
</dbReference>
<dbReference type="Pfam" id="PF13837">
    <property type="entry name" value="Myb_DNA-bind_4"/>
    <property type="match status" value="1"/>
</dbReference>
<evidence type="ECO:0000313" key="16">
    <source>
        <dbReference type="Proteomes" id="UP001152561"/>
    </source>
</evidence>
<dbReference type="PROSITE" id="PS51036">
    <property type="entry name" value="ZF_A20"/>
    <property type="match status" value="1"/>
</dbReference>
<dbReference type="Gene3D" id="4.10.1110.10">
    <property type="entry name" value="AN1-like Zinc finger"/>
    <property type="match status" value="1"/>
</dbReference>
<comment type="subcellular location">
    <subcellularLocation>
        <location evidence="2">Nucleus</location>
    </subcellularLocation>
</comment>
<dbReference type="Gene3D" id="1.10.10.60">
    <property type="entry name" value="Homeodomain-like"/>
    <property type="match status" value="1"/>
</dbReference>
<dbReference type="FunFam" id="1.10.10.60:FF:000104">
    <property type="entry name" value="trihelix transcription factor ASIL2"/>
    <property type="match status" value="1"/>
</dbReference>
<keyword evidence="4 11" id="KW-0863">Zinc-finger</keyword>
<dbReference type="GO" id="GO:0005634">
    <property type="term" value="C:nucleus"/>
    <property type="evidence" value="ECO:0007669"/>
    <property type="project" value="UniProtKB-SubCell"/>
</dbReference>
<keyword evidence="6" id="KW-0805">Transcription regulation</keyword>
<dbReference type="SMART" id="SM00259">
    <property type="entry name" value="ZnF_A20"/>
    <property type="match status" value="1"/>
</dbReference>
<dbReference type="Proteomes" id="UP001152561">
    <property type="component" value="Unassembled WGS sequence"/>
</dbReference>
<dbReference type="SUPFAM" id="SSF118310">
    <property type="entry name" value="AN1-like Zinc finger"/>
    <property type="match status" value="1"/>
</dbReference>
<evidence type="ECO:0000256" key="5">
    <source>
        <dbReference type="ARBA" id="ARBA00022833"/>
    </source>
</evidence>
<comment type="caution">
    <text evidence="15">The sequence shown here is derived from an EMBL/GenBank/DDBJ whole genome shotgun (WGS) entry which is preliminary data.</text>
</comment>
<feature type="region of interest" description="Disordered" evidence="12">
    <location>
        <begin position="1"/>
        <end position="40"/>
    </location>
</feature>
<evidence type="ECO:0000313" key="15">
    <source>
        <dbReference type="EMBL" id="KAJ8532161.1"/>
    </source>
</evidence>